<dbReference type="GeneID" id="1477002"/>
<dbReference type="GO" id="GO:0004748">
    <property type="term" value="F:ribonucleoside-diphosphate reductase activity, thioredoxin disulfide as acceptor"/>
    <property type="evidence" value="ECO:0007669"/>
    <property type="project" value="TreeGrafter"/>
</dbReference>
<evidence type="ECO:0000313" key="2">
    <source>
        <dbReference type="Proteomes" id="UP000619545"/>
    </source>
</evidence>
<dbReference type="AlphaFoldDB" id="A0A832TAG5"/>
<dbReference type="Gene3D" id="3.20.70.20">
    <property type="match status" value="1"/>
</dbReference>
<dbReference type="GO" id="GO:0009265">
    <property type="term" value="P:2'-deoxyribonucleotide biosynthetic process"/>
    <property type="evidence" value="ECO:0007669"/>
    <property type="project" value="TreeGrafter"/>
</dbReference>
<protein>
    <submittedName>
        <fullName evidence="1">Anaerobic ribonucleoside-triphosphate reductase</fullName>
        <ecNumber evidence="1">1.17.4.2</ecNumber>
    </submittedName>
</protein>
<dbReference type="EC" id="1.17.4.2" evidence="1"/>
<dbReference type="PANTHER" id="PTHR21075:SF0">
    <property type="entry name" value="ANAEROBIC RIBONUCLEOSIDE-TRIPHOSPHATE REDUCTASE"/>
    <property type="match status" value="1"/>
</dbReference>
<organism evidence="1 2">
    <name type="scientific">Methanopyrus kandleri</name>
    <dbReference type="NCBI Taxonomy" id="2320"/>
    <lineage>
        <taxon>Archaea</taxon>
        <taxon>Methanobacteriati</taxon>
        <taxon>Methanobacteriota</taxon>
        <taxon>Methanomada group</taxon>
        <taxon>Methanopyri</taxon>
        <taxon>Methanopyrales</taxon>
        <taxon>Methanopyraceae</taxon>
        <taxon>Methanopyrus</taxon>
    </lineage>
</organism>
<dbReference type="InterPro" id="IPR012833">
    <property type="entry name" value="NrdD"/>
</dbReference>
<sequence>MTGIPEEVLEEPLRVARNANMLPTPEVISKIFQDRWQKRHFLKHVLDGKTARAHLEGYIHIHDLDYALTRSNCCQHDCRWVLKYGLYARNPIGRLTCVSKPAKHAEVAVLHILKWLMTSQNFFAGGQGQDFVNFLVAPYIAEEGLSYEEIRQLAQIMMFEATQDLVARGGQPAFTNVNLELTCPDFLEDEPAVGPGGEIVGTYGDFEEEAIMFARALLDVQLEGDAAGAPLKFPQIIVKVRPGYDKETLELAFEVAAENGAVYFANMLNRDWRKLVGDNVNYMGCRTCLATNWTGDWEIDTIRTGNFEYVTLNLPLLAHESRDEDEFLEKIREYCEVAREALLARWRCVKKCLEAGLYDGCQRWKPDGEYYFRYEHTTWSLGFVGLAEAIEVLTGYGFWEDPSAMRLAERVLEELNDVREEFHERDGRRWSVVQSPAESAAERLARKYLEKYPDAKVRGTEHRPYLTNSCHVPYDEDVNVVERAEIEAKFHPMTLGGHITHFWLGERTDPRSLMKLTVRVLRRNTIGFLAITRDYSVCDRCQRTYEGVVEQCPECGRRCTIWSRVTGYLAPVDSFVDGKKQEHKERLRHEL</sequence>
<evidence type="ECO:0000313" key="1">
    <source>
        <dbReference type="EMBL" id="HII69871.1"/>
    </source>
</evidence>
<comment type="caution">
    <text evidence="1">The sequence shown here is derived from an EMBL/GenBank/DDBJ whole genome shotgun (WGS) entry which is preliminary data.</text>
</comment>
<dbReference type="NCBIfam" id="TIGR02487">
    <property type="entry name" value="NrdD"/>
    <property type="match status" value="1"/>
</dbReference>
<dbReference type="SUPFAM" id="SSF51998">
    <property type="entry name" value="PFL-like glycyl radical enzymes"/>
    <property type="match status" value="1"/>
</dbReference>
<dbReference type="GO" id="GO:0031250">
    <property type="term" value="C:anaerobic ribonucleoside-triphosphate reductase complex"/>
    <property type="evidence" value="ECO:0007669"/>
    <property type="project" value="TreeGrafter"/>
</dbReference>
<dbReference type="GO" id="GO:0006260">
    <property type="term" value="P:DNA replication"/>
    <property type="evidence" value="ECO:0007669"/>
    <property type="project" value="InterPro"/>
</dbReference>
<name>A0A832TAG5_9EURY</name>
<gene>
    <name evidence="1" type="primary">nrdD</name>
    <name evidence="1" type="ORF">HA336_01395</name>
</gene>
<dbReference type="RefSeq" id="WP_011019269.1">
    <property type="nucleotide sequence ID" value="NZ_DUJS01000002.1"/>
</dbReference>
<dbReference type="EMBL" id="DUJS01000002">
    <property type="protein sequence ID" value="HII69871.1"/>
    <property type="molecule type" value="Genomic_DNA"/>
</dbReference>
<dbReference type="OMA" id="IYVHDET"/>
<reference evidence="1" key="1">
    <citation type="journal article" date="2020" name="bioRxiv">
        <title>A rank-normalized archaeal taxonomy based on genome phylogeny resolves widespread incomplete and uneven classifications.</title>
        <authorList>
            <person name="Rinke C."/>
            <person name="Chuvochina M."/>
            <person name="Mussig A.J."/>
            <person name="Chaumeil P.-A."/>
            <person name="Waite D.W."/>
            <person name="Whitman W.B."/>
            <person name="Parks D.H."/>
            <person name="Hugenholtz P."/>
        </authorList>
    </citation>
    <scope>NUCLEOTIDE SEQUENCE</scope>
    <source>
        <strain evidence="1">UBA8853</strain>
    </source>
</reference>
<proteinExistence type="predicted"/>
<keyword evidence="1" id="KW-0560">Oxidoreductase</keyword>
<accession>A0A832TAG5</accession>
<dbReference type="CDD" id="cd01675">
    <property type="entry name" value="RNR_III"/>
    <property type="match status" value="1"/>
</dbReference>
<dbReference type="Pfam" id="PF13597">
    <property type="entry name" value="NRDD"/>
    <property type="match status" value="1"/>
</dbReference>
<dbReference type="GO" id="GO:0008998">
    <property type="term" value="F:ribonucleoside-triphosphate reductase (thioredoxin) activity"/>
    <property type="evidence" value="ECO:0007669"/>
    <property type="project" value="UniProtKB-EC"/>
</dbReference>
<dbReference type="PANTHER" id="PTHR21075">
    <property type="entry name" value="ANAEROBIC RIBONUCLEOSIDE-TRIPHOSPHATE REDUCTASE"/>
    <property type="match status" value="1"/>
</dbReference>
<dbReference type="Proteomes" id="UP000619545">
    <property type="component" value="Unassembled WGS sequence"/>
</dbReference>